<feature type="signal peptide" evidence="5">
    <location>
        <begin position="1"/>
        <end position="23"/>
    </location>
</feature>
<dbReference type="InterPro" id="IPR029000">
    <property type="entry name" value="Cyclophilin-like_dom_sf"/>
</dbReference>
<evidence type="ECO:0000313" key="7">
    <source>
        <dbReference type="EMBL" id="TKR74604.1"/>
    </source>
</evidence>
<dbReference type="GO" id="GO:0006457">
    <property type="term" value="P:protein folding"/>
    <property type="evidence" value="ECO:0007669"/>
    <property type="project" value="InterPro"/>
</dbReference>
<dbReference type="PRINTS" id="PR00153">
    <property type="entry name" value="CSAPPISMRASE"/>
</dbReference>
<comment type="caution">
    <text evidence="7">The sequence shown here is derived from an EMBL/GenBank/DDBJ whole genome shotgun (WGS) entry which is preliminary data.</text>
</comment>
<proteinExistence type="inferred from homology"/>
<dbReference type="PROSITE" id="PS00170">
    <property type="entry name" value="CSA_PPIASE_1"/>
    <property type="match status" value="1"/>
</dbReference>
<feature type="domain" description="PPIase cyclophilin-type" evidence="6">
    <location>
        <begin position="65"/>
        <end position="228"/>
    </location>
</feature>
<evidence type="ECO:0000256" key="2">
    <source>
        <dbReference type="ARBA" id="ARBA00007365"/>
    </source>
</evidence>
<evidence type="ECO:0000259" key="6">
    <source>
        <dbReference type="PROSITE" id="PS50072"/>
    </source>
</evidence>
<dbReference type="PROSITE" id="PS50072">
    <property type="entry name" value="CSA_PPIASE_2"/>
    <property type="match status" value="1"/>
</dbReference>
<comment type="similarity">
    <text evidence="2 5">Belongs to the cyclophilin-type PPIase family.</text>
</comment>
<dbReference type="PANTHER" id="PTHR11071:SF562">
    <property type="entry name" value="PEPTIDYL-PROLYL CIS-TRANS ISOMERASE CYP19-4"/>
    <property type="match status" value="1"/>
</dbReference>
<comment type="function">
    <text evidence="5">PPIases accelerate the folding of proteins. It catalyzes the cis-trans isomerization of proline imidic peptide bonds in oligopeptides.</text>
</comment>
<dbReference type="GO" id="GO:0005737">
    <property type="term" value="C:cytoplasm"/>
    <property type="evidence" value="ECO:0007669"/>
    <property type="project" value="TreeGrafter"/>
</dbReference>
<evidence type="ECO:0000256" key="5">
    <source>
        <dbReference type="RuleBase" id="RU363019"/>
    </source>
</evidence>
<name>A0A4U5MXU0_POPAL</name>
<dbReference type="FunFam" id="2.40.100.10:FF:000002">
    <property type="entry name" value="Peptidyl-prolyl cis-trans isomerase"/>
    <property type="match status" value="1"/>
</dbReference>
<keyword evidence="5" id="KW-0732">Signal</keyword>
<accession>A0A4U5MXU0</accession>
<dbReference type="Pfam" id="PF00160">
    <property type="entry name" value="Pro_isomerase"/>
    <property type="match status" value="1"/>
</dbReference>
<dbReference type="InterPro" id="IPR002130">
    <property type="entry name" value="Cyclophilin-type_PPIase_dom"/>
</dbReference>
<dbReference type="AlphaFoldDB" id="A0A4U5MXU0"/>
<dbReference type="Gene3D" id="2.40.100.10">
    <property type="entry name" value="Cyclophilin-like"/>
    <property type="match status" value="1"/>
</dbReference>
<dbReference type="PANTHER" id="PTHR11071">
    <property type="entry name" value="PEPTIDYL-PROLYL CIS-TRANS ISOMERASE"/>
    <property type="match status" value="1"/>
</dbReference>
<reference evidence="7" key="1">
    <citation type="submission" date="2018-10" db="EMBL/GenBank/DDBJ databases">
        <title>Population genomic analysis revealed the cold adaptation of white poplar.</title>
        <authorList>
            <person name="Liu Y.-J."/>
        </authorList>
    </citation>
    <scope>NUCLEOTIDE SEQUENCE [LARGE SCALE GENOMIC DNA]</scope>
    <source>
        <strain evidence="7">PAL-ZL1</strain>
    </source>
</reference>
<comment type="catalytic activity">
    <reaction evidence="1 5">
        <text>[protein]-peptidylproline (omega=180) = [protein]-peptidylproline (omega=0)</text>
        <dbReference type="Rhea" id="RHEA:16237"/>
        <dbReference type="Rhea" id="RHEA-COMP:10747"/>
        <dbReference type="Rhea" id="RHEA-COMP:10748"/>
        <dbReference type="ChEBI" id="CHEBI:83833"/>
        <dbReference type="ChEBI" id="CHEBI:83834"/>
        <dbReference type="EC" id="5.2.1.8"/>
    </reaction>
</comment>
<dbReference type="GO" id="GO:0003755">
    <property type="term" value="F:peptidyl-prolyl cis-trans isomerase activity"/>
    <property type="evidence" value="ECO:0007669"/>
    <property type="project" value="UniProtKB-UniRule"/>
</dbReference>
<dbReference type="SUPFAM" id="SSF50891">
    <property type="entry name" value="Cyclophilin-like"/>
    <property type="match status" value="1"/>
</dbReference>
<dbReference type="InterPro" id="IPR020892">
    <property type="entry name" value="Cyclophilin-type_PPIase_CS"/>
</dbReference>
<keyword evidence="3 5" id="KW-0697">Rotamase</keyword>
<gene>
    <name evidence="7" type="ORF">D5086_0000296370</name>
</gene>
<protein>
    <recommendedName>
        <fullName evidence="5">Peptidyl-prolyl cis-trans isomerase</fullName>
        <shortName evidence="5">PPIase</shortName>
        <ecNumber evidence="5">5.2.1.8</ecNumber>
    </recommendedName>
</protein>
<dbReference type="STRING" id="43335.A0A4U5MXU0"/>
<keyword evidence="4 5" id="KW-0413">Isomerase</keyword>
<dbReference type="EMBL" id="RCHU01001170">
    <property type="protein sequence ID" value="TKR74604.1"/>
    <property type="molecule type" value="Genomic_DNA"/>
</dbReference>
<evidence type="ECO:0000256" key="3">
    <source>
        <dbReference type="ARBA" id="ARBA00023110"/>
    </source>
</evidence>
<feature type="chain" id="PRO_5021039702" description="Peptidyl-prolyl cis-trans isomerase" evidence="5">
    <location>
        <begin position="24"/>
        <end position="231"/>
    </location>
</feature>
<evidence type="ECO:0000256" key="4">
    <source>
        <dbReference type="ARBA" id="ARBA00023235"/>
    </source>
</evidence>
<organism evidence="7">
    <name type="scientific">Populus alba</name>
    <name type="common">White poplar</name>
    <dbReference type="NCBI Taxonomy" id="43335"/>
    <lineage>
        <taxon>Eukaryota</taxon>
        <taxon>Viridiplantae</taxon>
        <taxon>Streptophyta</taxon>
        <taxon>Embryophyta</taxon>
        <taxon>Tracheophyta</taxon>
        <taxon>Spermatophyta</taxon>
        <taxon>Magnoliopsida</taxon>
        <taxon>eudicotyledons</taxon>
        <taxon>Gunneridae</taxon>
        <taxon>Pentapetalae</taxon>
        <taxon>rosids</taxon>
        <taxon>fabids</taxon>
        <taxon>Malpighiales</taxon>
        <taxon>Salicaceae</taxon>
        <taxon>Saliceae</taxon>
        <taxon>Populus</taxon>
    </lineage>
</organism>
<dbReference type="CDD" id="cd01926">
    <property type="entry name" value="cyclophilin_ABH_like"/>
    <property type="match status" value="1"/>
</dbReference>
<dbReference type="GO" id="GO:0016018">
    <property type="term" value="F:cyclosporin A binding"/>
    <property type="evidence" value="ECO:0007669"/>
    <property type="project" value="TreeGrafter"/>
</dbReference>
<dbReference type="EC" id="5.2.1.8" evidence="5"/>
<sequence length="231" mass="25083">MSTTTRLVSIALLWILVLFGTLAFIQNRLSDAAVSSDPKLVNNELGQENKSEGDLDLEGVTYKVYFDVEIAGKPMGRVVMGLFGKTVPKTAENFRALFTGEKGMGKSGKPLHFKGSTFHRIIPSFMIQGGDFTRGDGRGGESIYGEKFADENFKLKHTGPGYLSMANGGPDTNGSQFFITTVVTSWLDGHHVVFGKVLSGMDIIYKIEAEGNQNGVPRHKVVVSDSGEMPL</sequence>
<evidence type="ECO:0000256" key="1">
    <source>
        <dbReference type="ARBA" id="ARBA00000971"/>
    </source>
</evidence>